<protein>
    <submittedName>
        <fullName evidence="3">Paired amphipathic helix protein Sin3a</fullName>
    </submittedName>
</protein>
<feature type="domain" description="Histone deacetylase interacting" evidence="2">
    <location>
        <begin position="552"/>
        <end position="648"/>
    </location>
</feature>
<dbReference type="InterPro" id="IPR013194">
    <property type="entry name" value="HDAC_interact_dom"/>
</dbReference>
<accession>A0A1D2MM94</accession>
<keyword evidence="4" id="KW-1185">Reference proteome</keyword>
<reference evidence="3 4" key="1">
    <citation type="journal article" date="2016" name="Genome Biol. Evol.">
        <title>Gene Family Evolution Reflects Adaptation to Soil Environmental Stressors in the Genome of the Collembolan Orchesella cincta.</title>
        <authorList>
            <person name="Faddeeva-Vakhrusheva A."/>
            <person name="Derks M.F."/>
            <person name="Anvar S.Y."/>
            <person name="Agamennone V."/>
            <person name="Suring W."/>
            <person name="Smit S."/>
            <person name="van Straalen N.M."/>
            <person name="Roelofs D."/>
        </authorList>
    </citation>
    <scope>NUCLEOTIDE SEQUENCE [LARGE SCALE GENOMIC DNA]</scope>
    <source>
        <tissue evidence="3">Mixed pool</tissue>
    </source>
</reference>
<dbReference type="EMBL" id="LJIJ01000852">
    <property type="protein sequence ID" value="ODM94149.1"/>
    <property type="molecule type" value="Genomic_DNA"/>
</dbReference>
<proteinExistence type="predicted"/>
<evidence type="ECO:0000313" key="4">
    <source>
        <dbReference type="Proteomes" id="UP000094527"/>
    </source>
</evidence>
<feature type="non-terminal residue" evidence="3">
    <location>
        <position position="733"/>
    </location>
</feature>
<evidence type="ECO:0000313" key="3">
    <source>
        <dbReference type="EMBL" id="ODM94149.1"/>
    </source>
</evidence>
<feature type="region of interest" description="Disordered" evidence="1">
    <location>
        <begin position="143"/>
        <end position="193"/>
    </location>
</feature>
<evidence type="ECO:0000256" key="1">
    <source>
        <dbReference type="SAM" id="MobiDB-lite"/>
    </source>
</evidence>
<sequence>MQNYSEPSSRMIRLPAWTEGNVVPGGGTVYSNRQPYLGESFRLNGIPVHNPLNHPPVQVFYPPANNSRLPVFHLMSSAPVRGPTFQGHQQLGLATGIGSSSASTSQMQRKEPVVVTKTLPIPTERRQRKSVIIVRKCNNETDSSRRVVSCAAGSGKGNAPTSKRPRGRPPGKKNKLPTAEVSPLAQSLGTDSFSMAVGGRSNVPASNEIFEQNAQQSAGSSTNHHDQTMFNKISNSHQRCMGLIEYIREKTSDAPERFNKFLNLMKLYRENGPTEQRPIIFENYTTDVLRNKYAMDVGAGLSENTGPKNNSRSDQRLFVEGTCVPNWGHNLPMPNPAVISQQCFQAEAAATQNFLGAEKAEATAEKNELLVEDTNIRENILEVCGSDDEMSITSTSSTDTDSNGEQEQGESFREDEISNDKRIQIAPLSTKKYCKLASDPKLYRLLSAIHLFGAAKNDILVKNNGRNITNEKLEDKLSKLIKSEIDESKWKILLLCTAYPASDKISYPFLCLQQLLRYFDPLPCKDAKESPSKSSDEETANDGSFKVFDYESFDRLDESYYEYPESFVHPNYIGRDENGKKVLNTEYFSVASIISQARTKSDDEQTAEIMEDIRYEFDMLDHACSRAIEELTKFEKKKVVPKDGHRRAVQLIYANDGNVILEGIEKQPELFIPSVLQWIKVKKNEWTELRNRWNVSSNEKLRDMHKHSEEKPDECVCNPDAGESIYLGKVQFC</sequence>
<feature type="compositionally biased region" description="Basic residues" evidence="1">
    <location>
        <begin position="163"/>
        <end position="175"/>
    </location>
</feature>
<name>A0A1D2MM94_ORCCI</name>
<dbReference type="AlphaFoldDB" id="A0A1D2MM94"/>
<evidence type="ECO:0000259" key="2">
    <source>
        <dbReference type="SMART" id="SM00761"/>
    </source>
</evidence>
<dbReference type="Pfam" id="PF08295">
    <property type="entry name" value="Sin3_corepress"/>
    <property type="match status" value="1"/>
</dbReference>
<dbReference type="STRING" id="48709.A0A1D2MM94"/>
<gene>
    <name evidence="3" type="ORF">Ocin01_12535</name>
</gene>
<dbReference type="InterPro" id="IPR039774">
    <property type="entry name" value="Sin3-like"/>
</dbReference>
<organism evidence="3 4">
    <name type="scientific">Orchesella cincta</name>
    <name type="common">Springtail</name>
    <name type="synonym">Podura cincta</name>
    <dbReference type="NCBI Taxonomy" id="48709"/>
    <lineage>
        <taxon>Eukaryota</taxon>
        <taxon>Metazoa</taxon>
        <taxon>Ecdysozoa</taxon>
        <taxon>Arthropoda</taxon>
        <taxon>Hexapoda</taxon>
        <taxon>Collembola</taxon>
        <taxon>Entomobryomorpha</taxon>
        <taxon>Entomobryoidea</taxon>
        <taxon>Orchesellidae</taxon>
        <taxon>Orchesellinae</taxon>
        <taxon>Orchesella</taxon>
    </lineage>
</organism>
<feature type="compositionally biased region" description="Low complexity" evidence="1">
    <location>
        <begin position="391"/>
        <end position="401"/>
    </location>
</feature>
<dbReference type="GO" id="GO:0003714">
    <property type="term" value="F:transcription corepressor activity"/>
    <property type="evidence" value="ECO:0007669"/>
    <property type="project" value="InterPro"/>
</dbReference>
<comment type="caution">
    <text evidence="3">The sequence shown here is derived from an EMBL/GenBank/DDBJ whole genome shotgun (WGS) entry which is preliminary data.</text>
</comment>
<feature type="compositionally biased region" description="Polar residues" evidence="1">
    <location>
        <begin position="184"/>
        <end position="193"/>
    </location>
</feature>
<dbReference type="PANTHER" id="PTHR12346">
    <property type="entry name" value="SIN3B-RELATED"/>
    <property type="match status" value="1"/>
</dbReference>
<dbReference type="Proteomes" id="UP000094527">
    <property type="component" value="Unassembled WGS sequence"/>
</dbReference>
<dbReference type="SMART" id="SM00761">
    <property type="entry name" value="HDAC_interact"/>
    <property type="match status" value="1"/>
</dbReference>
<feature type="region of interest" description="Disordered" evidence="1">
    <location>
        <begin position="387"/>
        <end position="416"/>
    </location>
</feature>